<dbReference type="VEuPathDB" id="FungiDB:BD410DRAFT_586856"/>
<reference evidence="1 2" key="1">
    <citation type="submission" date="2018-06" db="EMBL/GenBank/DDBJ databases">
        <title>A transcriptomic atlas of mushroom development highlights an independent origin of complex multicellularity.</title>
        <authorList>
            <consortium name="DOE Joint Genome Institute"/>
            <person name="Krizsan K."/>
            <person name="Almasi E."/>
            <person name="Merenyi Z."/>
            <person name="Sahu N."/>
            <person name="Viragh M."/>
            <person name="Koszo T."/>
            <person name="Mondo S."/>
            <person name="Kiss B."/>
            <person name="Balint B."/>
            <person name="Kues U."/>
            <person name="Barry K."/>
            <person name="Hegedus J.C."/>
            <person name="Henrissat B."/>
            <person name="Johnson J."/>
            <person name="Lipzen A."/>
            <person name="Ohm R."/>
            <person name="Nagy I."/>
            <person name="Pangilinan J."/>
            <person name="Yan J."/>
            <person name="Xiong Y."/>
            <person name="Grigoriev I.V."/>
            <person name="Hibbett D.S."/>
            <person name="Nagy L.G."/>
        </authorList>
    </citation>
    <scope>NUCLEOTIDE SEQUENCE [LARGE SCALE GENOMIC DNA]</scope>
    <source>
        <strain evidence="1 2">SZMC22713</strain>
    </source>
</reference>
<name>A0A4Y7PNE9_9AGAM</name>
<proteinExistence type="predicted"/>
<evidence type="ECO:0000313" key="2">
    <source>
        <dbReference type="Proteomes" id="UP000294933"/>
    </source>
</evidence>
<dbReference type="Proteomes" id="UP000294933">
    <property type="component" value="Unassembled WGS sequence"/>
</dbReference>
<keyword evidence="2" id="KW-1185">Reference proteome</keyword>
<gene>
    <name evidence="1" type="ORF">BD410DRAFT_586856</name>
</gene>
<protein>
    <submittedName>
        <fullName evidence="1">Uncharacterized protein</fullName>
    </submittedName>
</protein>
<dbReference type="EMBL" id="ML170231">
    <property type="protein sequence ID" value="TDL16973.1"/>
    <property type="molecule type" value="Genomic_DNA"/>
</dbReference>
<accession>A0A4Y7PNE9</accession>
<sequence>MTPVSPAPWNRFSSNWGITSGDSVGIYYQLLPPLRYPTTFRPRMYAAQKRMSTGLVKLFLLEAERPIRIETQLRTSSMHQKTATPEALICYEGFLSSTFSTSHVIHHIYLHANLSQQSHHASFAATLILVTTYWHIQDGVQYPCQIKKFHCSYEDRHLEYQ</sequence>
<evidence type="ECO:0000313" key="1">
    <source>
        <dbReference type="EMBL" id="TDL16973.1"/>
    </source>
</evidence>
<organism evidence="1 2">
    <name type="scientific">Rickenella mellea</name>
    <dbReference type="NCBI Taxonomy" id="50990"/>
    <lineage>
        <taxon>Eukaryota</taxon>
        <taxon>Fungi</taxon>
        <taxon>Dikarya</taxon>
        <taxon>Basidiomycota</taxon>
        <taxon>Agaricomycotina</taxon>
        <taxon>Agaricomycetes</taxon>
        <taxon>Hymenochaetales</taxon>
        <taxon>Rickenellaceae</taxon>
        <taxon>Rickenella</taxon>
    </lineage>
</organism>
<dbReference type="AlphaFoldDB" id="A0A4Y7PNE9"/>